<evidence type="ECO:0000256" key="2">
    <source>
        <dbReference type="PROSITE-ProRule" id="PRU00169"/>
    </source>
</evidence>
<feature type="modified residue" description="4-aspartylphosphate" evidence="2">
    <location>
        <position position="54"/>
    </location>
</feature>
<evidence type="ECO:0000259" key="3">
    <source>
        <dbReference type="PROSITE" id="PS50110"/>
    </source>
</evidence>
<keyword evidence="1" id="KW-0238">DNA-binding</keyword>
<dbReference type="InterPro" id="IPR039420">
    <property type="entry name" value="WalR-like"/>
</dbReference>
<dbReference type="Pfam" id="PF00072">
    <property type="entry name" value="Response_reg"/>
    <property type="match status" value="1"/>
</dbReference>
<keyword evidence="6" id="KW-1185">Reference proteome</keyword>
<dbReference type="Pfam" id="PF04397">
    <property type="entry name" value="LytTR"/>
    <property type="match status" value="1"/>
</dbReference>
<dbReference type="GO" id="GO:0006355">
    <property type="term" value="P:regulation of DNA-templated transcription"/>
    <property type="evidence" value="ECO:0007669"/>
    <property type="project" value="TreeGrafter"/>
</dbReference>
<keyword evidence="2" id="KW-0597">Phosphoprotein</keyword>
<evidence type="ECO:0000313" key="5">
    <source>
        <dbReference type="EMBL" id="RVU16908.1"/>
    </source>
</evidence>
<dbReference type="PROSITE" id="PS50110">
    <property type="entry name" value="RESPONSE_REGULATORY"/>
    <property type="match status" value="1"/>
</dbReference>
<dbReference type="GO" id="GO:0000156">
    <property type="term" value="F:phosphorelay response regulator activity"/>
    <property type="evidence" value="ECO:0007669"/>
    <property type="project" value="TreeGrafter"/>
</dbReference>
<feature type="domain" description="Response regulatory" evidence="3">
    <location>
        <begin position="3"/>
        <end position="114"/>
    </location>
</feature>
<dbReference type="RefSeq" id="WP_127730756.1">
    <property type="nucleotide sequence ID" value="NZ_SACP01000014.1"/>
</dbReference>
<dbReference type="PANTHER" id="PTHR48111">
    <property type="entry name" value="REGULATOR OF RPOS"/>
    <property type="match status" value="1"/>
</dbReference>
<name>A0A3S2W994_9HYPH</name>
<dbReference type="AlphaFoldDB" id="A0A3S2W994"/>
<dbReference type="SUPFAM" id="SSF52172">
    <property type="entry name" value="CheY-like"/>
    <property type="match status" value="1"/>
</dbReference>
<feature type="domain" description="HTH LytTR-type" evidence="4">
    <location>
        <begin position="132"/>
        <end position="238"/>
    </location>
</feature>
<protein>
    <submittedName>
        <fullName evidence="5">Response regulator transcription factor</fullName>
    </submittedName>
</protein>
<dbReference type="InterPro" id="IPR007492">
    <property type="entry name" value="LytTR_DNA-bd_dom"/>
</dbReference>
<dbReference type="GO" id="GO:0005829">
    <property type="term" value="C:cytosol"/>
    <property type="evidence" value="ECO:0007669"/>
    <property type="project" value="TreeGrafter"/>
</dbReference>
<dbReference type="GO" id="GO:0032993">
    <property type="term" value="C:protein-DNA complex"/>
    <property type="evidence" value="ECO:0007669"/>
    <property type="project" value="TreeGrafter"/>
</dbReference>
<dbReference type="InterPro" id="IPR011006">
    <property type="entry name" value="CheY-like_superfamily"/>
</dbReference>
<evidence type="ECO:0000313" key="6">
    <source>
        <dbReference type="Proteomes" id="UP000286997"/>
    </source>
</evidence>
<dbReference type="PROSITE" id="PS50930">
    <property type="entry name" value="HTH_LYTTR"/>
    <property type="match status" value="1"/>
</dbReference>
<dbReference type="SMART" id="SM00448">
    <property type="entry name" value="REC"/>
    <property type="match status" value="1"/>
</dbReference>
<dbReference type="Gene3D" id="2.40.50.1020">
    <property type="entry name" value="LytTr DNA-binding domain"/>
    <property type="match status" value="1"/>
</dbReference>
<sequence length="241" mass="26759">MLRLIVVDDEALARQRLRDLLDGQADVALVGEAGSVSDAVRLITQERPDGVLLDIEMADGTGFDVVRRLADPPSIVFVTAYSHHAVDAFGVRAVDYLLKPVRQSRLEEALRRLHAAIRPAEPRIPDTIPAMFHMRLSGGTLSVLHDAIVFLGAERDYTRIVVEGRPPLLVRQPLGRSAAELPDTTFRRLGRSLVVNLARLREVDQKSRDTTWIRLAGWDQAVVLGRAASEDLRRILSPSKK</sequence>
<evidence type="ECO:0000259" key="4">
    <source>
        <dbReference type="PROSITE" id="PS50930"/>
    </source>
</evidence>
<dbReference type="OrthoDB" id="9814495at2"/>
<dbReference type="EMBL" id="SACP01000014">
    <property type="protein sequence ID" value="RVU16908.1"/>
    <property type="molecule type" value="Genomic_DNA"/>
</dbReference>
<proteinExistence type="predicted"/>
<dbReference type="Proteomes" id="UP000286997">
    <property type="component" value="Unassembled WGS sequence"/>
</dbReference>
<evidence type="ECO:0000256" key="1">
    <source>
        <dbReference type="ARBA" id="ARBA00023125"/>
    </source>
</evidence>
<dbReference type="GO" id="GO:0000976">
    <property type="term" value="F:transcription cis-regulatory region binding"/>
    <property type="evidence" value="ECO:0007669"/>
    <property type="project" value="TreeGrafter"/>
</dbReference>
<organism evidence="5 6">
    <name type="scientific">Methylobacterium oryzihabitans</name>
    <dbReference type="NCBI Taxonomy" id="2499852"/>
    <lineage>
        <taxon>Bacteria</taxon>
        <taxon>Pseudomonadati</taxon>
        <taxon>Pseudomonadota</taxon>
        <taxon>Alphaproteobacteria</taxon>
        <taxon>Hyphomicrobiales</taxon>
        <taxon>Methylobacteriaceae</taxon>
        <taxon>Methylobacterium</taxon>
    </lineage>
</organism>
<gene>
    <name evidence="5" type="ORF">EOE48_15730</name>
</gene>
<reference evidence="5 6" key="1">
    <citation type="submission" date="2019-01" db="EMBL/GenBank/DDBJ databases">
        <authorList>
            <person name="Chen W.-M."/>
        </authorList>
    </citation>
    <scope>NUCLEOTIDE SEQUENCE [LARGE SCALE GENOMIC DNA]</scope>
    <source>
        <strain evidence="5 6">TER-1</strain>
    </source>
</reference>
<comment type="caution">
    <text evidence="5">The sequence shown here is derived from an EMBL/GenBank/DDBJ whole genome shotgun (WGS) entry which is preliminary data.</text>
</comment>
<dbReference type="PANTHER" id="PTHR48111:SF69">
    <property type="entry name" value="RESPONSE REGULATOR RECEIVER"/>
    <property type="match status" value="1"/>
</dbReference>
<accession>A0A3S2W994</accession>
<dbReference type="Gene3D" id="3.40.50.2300">
    <property type="match status" value="1"/>
</dbReference>
<dbReference type="SMART" id="SM00850">
    <property type="entry name" value="LytTR"/>
    <property type="match status" value="1"/>
</dbReference>
<dbReference type="InterPro" id="IPR001789">
    <property type="entry name" value="Sig_transdc_resp-reg_receiver"/>
</dbReference>